<evidence type="ECO:0000259" key="2">
    <source>
        <dbReference type="Pfam" id="PF10647"/>
    </source>
</evidence>
<organism evidence="3 4">
    <name type="scientific">Salimicrobium flavidum</name>
    <dbReference type="NCBI Taxonomy" id="570947"/>
    <lineage>
        <taxon>Bacteria</taxon>
        <taxon>Bacillati</taxon>
        <taxon>Bacillota</taxon>
        <taxon>Bacilli</taxon>
        <taxon>Bacillales</taxon>
        <taxon>Bacillaceae</taxon>
        <taxon>Salimicrobium</taxon>
    </lineage>
</organism>
<proteinExistence type="inferred from homology"/>
<dbReference type="Gene3D" id="2.120.10.30">
    <property type="entry name" value="TolB, C-terminal domain"/>
    <property type="match status" value="2"/>
</dbReference>
<protein>
    <submittedName>
        <fullName evidence="3">Lipoprotein LpqB beta-propeller domain-containing protein</fullName>
    </submittedName>
</protein>
<dbReference type="InterPro" id="IPR018910">
    <property type="entry name" value="LpqB_C"/>
</dbReference>
<dbReference type="PANTHER" id="PTHR36842">
    <property type="entry name" value="PROTEIN TOLB HOMOLOG"/>
    <property type="match status" value="1"/>
</dbReference>
<dbReference type="InterPro" id="IPR011659">
    <property type="entry name" value="WD40"/>
</dbReference>
<dbReference type="STRING" id="570947.SAMN05421687_104153"/>
<dbReference type="Proteomes" id="UP000187608">
    <property type="component" value="Unassembled WGS sequence"/>
</dbReference>
<evidence type="ECO:0000256" key="1">
    <source>
        <dbReference type="ARBA" id="ARBA00009820"/>
    </source>
</evidence>
<dbReference type="AlphaFoldDB" id="A0A1N7J8Q9"/>
<dbReference type="RefSeq" id="WP_076558337.1">
    <property type="nucleotide sequence ID" value="NZ_FTOC01000004.1"/>
</dbReference>
<dbReference type="OrthoDB" id="2386786at2"/>
<evidence type="ECO:0000313" key="3">
    <source>
        <dbReference type="EMBL" id="SIS45692.1"/>
    </source>
</evidence>
<name>A0A1N7J8Q9_9BACI</name>
<comment type="similarity">
    <text evidence="1">Belongs to the TolB family.</text>
</comment>
<evidence type="ECO:0000313" key="4">
    <source>
        <dbReference type="Proteomes" id="UP000187608"/>
    </source>
</evidence>
<feature type="domain" description="Lipoprotein LpqB C-terminal" evidence="2">
    <location>
        <begin position="30"/>
        <end position="94"/>
    </location>
</feature>
<keyword evidence="3" id="KW-0449">Lipoprotein</keyword>
<dbReference type="InterPro" id="IPR011042">
    <property type="entry name" value="6-blade_b-propeller_TolB-like"/>
</dbReference>
<dbReference type="SUPFAM" id="SSF69304">
    <property type="entry name" value="Tricorn protease N-terminal domain"/>
    <property type="match status" value="1"/>
</dbReference>
<dbReference type="EMBL" id="FTOC01000004">
    <property type="protein sequence ID" value="SIS45692.1"/>
    <property type="molecule type" value="Genomic_DNA"/>
</dbReference>
<keyword evidence="4" id="KW-1185">Reference proteome</keyword>
<dbReference type="PANTHER" id="PTHR36842:SF1">
    <property type="entry name" value="PROTEIN TOLB"/>
    <property type="match status" value="1"/>
</dbReference>
<dbReference type="Pfam" id="PF10647">
    <property type="entry name" value="Gmad1"/>
    <property type="match status" value="1"/>
</dbReference>
<sequence length="343" mass="38504">MKTKRKNIFFLTGIVVLFGLLYGAGAYFAEGPEGKNGLARAPALSSDGKQLAFVHYNEGMSSLYTVEAAGGEAEKLIQAKEGKEVTDPVFSPDGSKIAYLKTWRREGIPYSQLMMYDLEREKNYPVQSSDAYISKAVFAPSGDTLYGTEGAEYDEQPQGDGFFAKNYDVYEIDLASDEKRKLTDMELTSLSSIEVFPEGERLLLSYYEYGKGDRIQIYNRNTNERETITAEASYESVAMEGPSYGAPAISSEGNRFAFSDVTRTTDGTYEYEIFSMNIDGTDVRQVTEFYEMTTEPVYFPDGERMLVTVDQNFAGKTEEYEYWTVDLEGNGRDKIEIDITEEG</sequence>
<gene>
    <name evidence="3" type="ORF">SAMN05421687_104153</name>
</gene>
<accession>A0A1N7J8Q9</accession>
<dbReference type="Pfam" id="PF07676">
    <property type="entry name" value="PD40"/>
    <property type="match status" value="1"/>
</dbReference>
<reference evidence="4" key="1">
    <citation type="submission" date="2017-01" db="EMBL/GenBank/DDBJ databases">
        <authorList>
            <person name="Varghese N."/>
            <person name="Submissions S."/>
        </authorList>
    </citation>
    <scope>NUCLEOTIDE SEQUENCE [LARGE SCALE GENOMIC DNA]</scope>
    <source>
        <strain evidence="4">DSM 23127</strain>
    </source>
</reference>